<feature type="compositionally biased region" description="Low complexity" evidence="1">
    <location>
        <begin position="20"/>
        <end position="73"/>
    </location>
</feature>
<comment type="caution">
    <text evidence="2">The sequence shown here is derived from an EMBL/GenBank/DDBJ whole genome shotgun (WGS) entry which is preliminary data.</text>
</comment>
<feature type="compositionally biased region" description="Basic residues" evidence="1">
    <location>
        <begin position="228"/>
        <end position="239"/>
    </location>
</feature>
<feature type="compositionally biased region" description="Acidic residues" evidence="1">
    <location>
        <begin position="414"/>
        <end position="431"/>
    </location>
</feature>
<feature type="region of interest" description="Disordered" evidence="1">
    <location>
        <begin position="90"/>
        <end position="154"/>
    </location>
</feature>
<feature type="compositionally biased region" description="Polar residues" evidence="1">
    <location>
        <begin position="432"/>
        <end position="445"/>
    </location>
</feature>
<feature type="region of interest" description="Disordered" evidence="1">
    <location>
        <begin position="1"/>
        <end position="73"/>
    </location>
</feature>
<feature type="compositionally biased region" description="Low complexity" evidence="1">
    <location>
        <begin position="90"/>
        <end position="105"/>
    </location>
</feature>
<keyword evidence="3" id="KW-1185">Reference proteome</keyword>
<protein>
    <recommendedName>
        <fullName evidence="4">C2H2-type domain-containing protein</fullName>
    </recommendedName>
</protein>
<name>A0AAD5BIJ2_9ASCO</name>
<evidence type="ECO:0000313" key="3">
    <source>
        <dbReference type="Proteomes" id="UP001204833"/>
    </source>
</evidence>
<feature type="compositionally biased region" description="Basic and acidic residues" evidence="1">
    <location>
        <begin position="10"/>
        <end position="19"/>
    </location>
</feature>
<dbReference type="AlphaFoldDB" id="A0AAD5BIJ2"/>
<evidence type="ECO:0008006" key="4">
    <source>
        <dbReference type="Google" id="ProtNLM"/>
    </source>
</evidence>
<feature type="compositionally biased region" description="Polar residues" evidence="1">
    <location>
        <begin position="131"/>
        <end position="141"/>
    </location>
</feature>
<organism evidence="2 3">
    <name type="scientific">Candida theae</name>
    <dbReference type="NCBI Taxonomy" id="1198502"/>
    <lineage>
        <taxon>Eukaryota</taxon>
        <taxon>Fungi</taxon>
        <taxon>Dikarya</taxon>
        <taxon>Ascomycota</taxon>
        <taxon>Saccharomycotina</taxon>
        <taxon>Pichiomycetes</taxon>
        <taxon>Debaryomycetaceae</taxon>
        <taxon>Candida/Lodderomyces clade</taxon>
        <taxon>Candida</taxon>
    </lineage>
</organism>
<proteinExistence type="predicted"/>
<feature type="region of interest" description="Disordered" evidence="1">
    <location>
        <begin position="212"/>
        <end position="261"/>
    </location>
</feature>
<dbReference type="EMBL" id="JAIHNG010000035">
    <property type="protein sequence ID" value="KAI5966641.1"/>
    <property type="molecule type" value="Genomic_DNA"/>
</dbReference>
<evidence type="ECO:0000313" key="2">
    <source>
        <dbReference type="EMBL" id="KAI5966641.1"/>
    </source>
</evidence>
<feature type="region of interest" description="Disordered" evidence="1">
    <location>
        <begin position="414"/>
        <end position="529"/>
    </location>
</feature>
<feature type="compositionally biased region" description="Low complexity" evidence="1">
    <location>
        <begin position="470"/>
        <end position="487"/>
    </location>
</feature>
<sequence>MYNATSLKPDGAKHDDELKYPQQLPSALQQSQYTLQQSPQQLHQPLQHPQTFSFQLLQQPYQRQQSQPQQPQFQQGLYFQRHQPVLPSLLSQQHQQQQSGPLYPQDQPPPLSGDPSLPISRPPEEGIDTLSRPQEVQSVTMRKSKSGTDGINEDKICPFCNKQFTLKGSFQRHLETRKGDQWHPVDECNYLKNQLSRRKSTDVSSLGYVGGNVGSMSSLDSTPMGKSNSRKRRASRKSLARSQMSSDLPSGQKEKSKLRRKLRDRRIKAKIITNEWLVNQFTKKPMSDSRQASSPATFCHFVAFYVPVRNWPSLTEMPSSALCDEVLSQLRTMELEDLNTLFIQSMQVYEQLDPTEKKRLWLEEVQNCLNSSISDFTLFDLNNIKSIMDKREQLIFEGICANDNLSAYVDADENPTLGEEEEEEHEEEEVDTNAQPSQQMHNHQLQPPFGYPQQRQSSPPQFNQPPPGPASMQQSQQQQQQQQQQAQHPPPPPSHPSLRSNSLPHNSYLHHLPNIPNNDYNDFNSSHFY</sequence>
<dbReference type="GeneID" id="76148664"/>
<evidence type="ECO:0000256" key="1">
    <source>
        <dbReference type="SAM" id="MobiDB-lite"/>
    </source>
</evidence>
<accession>A0AAD5BIJ2</accession>
<dbReference type="RefSeq" id="XP_051610870.1">
    <property type="nucleotide sequence ID" value="XM_051755091.1"/>
</dbReference>
<feature type="compositionally biased region" description="Polar residues" evidence="1">
    <location>
        <begin position="214"/>
        <end position="225"/>
    </location>
</feature>
<reference evidence="2 3" key="1">
    <citation type="journal article" date="2022" name="DNA Res.">
        <title>Genome analysis of five recently described species of the CUG-Ser clade uncovers Candida theae as a new hybrid lineage with pathogenic potential in the Candida parapsilosis species complex.</title>
        <authorList>
            <person name="Mixao V."/>
            <person name="Del Olmo V."/>
            <person name="Hegedusova E."/>
            <person name="Saus E."/>
            <person name="Pryszcz L."/>
            <person name="Cillingova A."/>
            <person name="Nosek J."/>
            <person name="Gabaldon T."/>
        </authorList>
    </citation>
    <scope>NUCLEOTIDE SEQUENCE [LARGE SCALE GENOMIC DNA]</scope>
    <source>
        <strain evidence="2 3">CBS 12239</strain>
    </source>
</reference>
<gene>
    <name evidence="2" type="ORF">KGF57_000605</name>
</gene>
<dbReference type="Proteomes" id="UP001204833">
    <property type="component" value="Unassembled WGS sequence"/>
</dbReference>
<feature type="compositionally biased region" description="Polar residues" evidence="1">
    <location>
        <begin position="515"/>
        <end position="529"/>
    </location>
</feature>
<feature type="compositionally biased region" description="Low complexity" evidence="1">
    <location>
        <begin position="452"/>
        <end position="461"/>
    </location>
</feature>